<dbReference type="OrthoDB" id="445762at2759"/>
<evidence type="ECO:0000256" key="2">
    <source>
        <dbReference type="ARBA" id="ARBA00023054"/>
    </source>
</evidence>
<evidence type="ECO:0000256" key="3">
    <source>
        <dbReference type="ARBA" id="ARBA00023069"/>
    </source>
</evidence>
<gene>
    <name evidence="9" type="ORF">SPIL2461_LOCUS13764</name>
</gene>
<evidence type="ECO:0000313" key="9">
    <source>
        <dbReference type="EMBL" id="CAE7524386.1"/>
    </source>
</evidence>
<comment type="similarity">
    <text evidence="5">Belongs to the CFAP53 family.</text>
</comment>
<feature type="domain" description="Trichohyalin-plectin-homology" evidence="8">
    <location>
        <begin position="29"/>
        <end position="362"/>
    </location>
</feature>
<evidence type="ECO:0000256" key="4">
    <source>
        <dbReference type="ARBA" id="ARBA00023273"/>
    </source>
</evidence>
<dbReference type="Proteomes" id="UP000649617">
    <property type="component" value="Unassembled WGS sequence"/>
</dbReference>
<accession>A0A812TJS9</accession>
<dbReference type="PANTHER" id="PTHR31183:SF1">
    <property type="entry name" value="CILIA- AND FLAGELLA-ASSOCIATED PROTEIN 53"/>
    <property type="match status" value="1"/>
</dbReference>
<dbReference type="InterPro" id="IPR043596">
    <property type="entry name" value="CFAP53/TCHP"/>
</dbReference>
<organism evidence="9 10">
    <name type="scientific">Symbiodinium pilosum</name>
    <name type="common">Dinoflagellate</name>
    <dbReference type="NCBI Taxonomy" id="2952"/>
    <lineage>
        <taxon>Eukaryota</taxon>
        <taxon>Sar</taxon>
        <taxon>Alveolata</taxon>
        <taxon>Dinophyceae</taxon>
        <taxon>Suessiales</taxon>
        <taxon>Symbiodiniaceae</taxon>
        <taxon>Symbiodinium</taxon>
    </lineage>
</organism>
<feature type="coiled-coil region" evidence="7">
    <location>
        <begin position="338"/>
        <end position="373"/>
    </location>
</feature>
<dbReference type="AlphaFoldDB" id="A0A812TJS9"/>
<comment type="caution">
    <text evidence="9">The sequence shown here is derived from an EMBL/GenBank/DDBJ whole genome shotgun (WGS) entry which is preliminary data.</text>
</comment>
<evidence type="ECO:0000256" key="6">
    <source>
        <dbReference type="ARBA" id="ARBA00033773"/>
    </source>
</evidence>
<sequence>ARAYELKKRREDERKAVVQEKLYQQWRAGLDDLRTMDSKIVELQTIADRDFQLDDKALRKAEEKGIDDFYAKLWYEGYLAKIEREEREKALKEERNDVQKKTLGIQLDMKKERLDQDKEEEAIEAERMKKLWAQQEVEEKEAVVQSRVHAKEERRKADEYMAIQQAQRAEEERVEKEFDKNFVNGVLERERQIAEQEEAEKLKAKRKAMEFTEALKLEMARKAASEEELLRLQDEESERQWQKRYAQWEKEELARRSLMEEVYHDRAEQVKLKHQLREQVKADIEKERGQIEQEMLRLEEIEKQREEGEKLVSLRHQEELFRQMDFHQVQRHRQLQQHAIEQRQAAIAEEKIRRAVEQEKKKANAIMTEVMEKRQAAAAAKLVKAPWDR</sequence>
<dbReference type="PANTHER" id="PTHR31183">
    <property type="entry name" value="TRICHOPLEIN KERATIN FILAMENT-BINDING PROTEIN FAMILY MEMBER"/>
    <property type="match status" value="1"/>
</dbReference>
<name>A0A812TJS9_SYMPI</name>
<evidence type="ECO:0000256" key="7">
    <source>
        <dbReference type="SAM" id="Coils"/>
    </source>
</evidence>
<keyword evidence="3" id="KW-0969">Cilium</keyword>
<feature type="coiled-coil region" evidence="7">
    <location>
        <begin position="187"/>
        <end position="235"/>
    </location>
</feature>
<reference evidence="9" key="1">
    <citation type="submission" date="2021-02" db="EMBL/GenBank/DDBJ databases">
        <authorList>
            <person name="Dougan E. K."/>
            <person name="Rhodes N."/>
            <person name="Thang M."/>
            <person name="Chan C."/>
        </authorList>
    </citation>
    <scope>NUCLEOTIDE SEQUENCE</scope>
</reference>
<proteinExistence type="inferred from homology"/>
<keyword evidence="2 7" id="KW-0175">Coiled coil</keyword>
<evidence type="ECO:0000259" key="8">
    <source>
        <dbReference type="Pfam" id="PF13868"/>
    </source>
</evidence>
<evidence type="ECO:0000313" key="10">
    <source>
        <dbReference type="Proteomes" id="UP000649617"/>
    </source>
</evidence>
<dbReference type="GO" id="GO:0005929">
    <property type="term" value="C:cilium"/>
    <property type="evidence" value="ECO:0007669"/>
    <property type="project" value="UniProtKB-SubCell"/>
</dbReference>
<evidence type="ECO:0000256" key="5">
    <source>
        <dbReference type="ARBA" id="ARBA00033747"/>
    </source>
</evidence>
<dbReference type="Pfam" id="PF13868">
    <property type="entry name" value="TPH"/>
    <property type="match status" value="1"/>
</dbReference>
<dbReference type="InterPro" id="IPR043597">
    <property type="entry name" value="TPH_dom"/>
</dbReference>
<comment type="subcellular location">
    <subcellularLocation>
        <location evidence="1">Cell projection</location>
        <location evidence="1">Cilium</location>
    </subcellularLocation>
</comment>
<dbReference type="EMBL" id="CAJNIZ010030513">
    <property type="protein sequence ID" value="CAE7524386.1"/>
    <property type="molecule type" value="Genomic_DNA"/>
</dbReference>
<feature type="coiled-coil region" evidence="7">
    <location>
        <begin position="75"/>
        <end position="131"/>
    </location>
</feature>
<evidence type="ECO:0000256" key="1">
    <source>
        <dbReference type="ARBA" id="ARBA00004138"/>
    </source>
</evidence>
<feature type="coiled-coil region" evidence="7">
    <location>
        <begin position="277"/>
        <end position="311"/>
    </location>
</feature>
<keyword evidence="10" id="KW-1185">Reference proteome</keyword>
<protein>
    <recommendedName>
        <fullName evidence="6">Cilia- and flagella-associated protein 53</fullName>
    </recommendedName>
</protein>
<feature type="non-terminal residue" evidence="9">
    <location>
        <position position="389"/>
    </location>
</feature>
<keyword evidence="4" id="KW-0966">Cell projection</keyword>